<keyword evidence="4 6" id="KW-1133">Transmembrane helix</keyword>
<dbReference type="KEGG" id="ccur:IAR63_12520"/>
<proteinExistence type="inferred from homology"/>
<dbReference type="AlphaFoldDB" id="A0A7H0EY44"/>
<keyword evidence="3 6" id="KW-0812">Transmembrane</keyword>
<gene>
    <name evidence="8" type="ORF">IAR63_12520</name>
</gene>
<dbReference type="PANTHER" id="PTHR32322">
    <property type="entry name" value="INNER MEMBRANE TRANSPORTER"/>
    <property type="match status" value="1"/>
</dbReference>
<keyword evidence="9" id="KW-1185">Reference proteome</keyword>
<dbReference type="EMBL" id="CP060822">
    <property type="protein sequence ID" value="QNP28710.1"/>
    <property type="molecule type" value="Genomic_DNA"/>
</dbReference>
<feature type="transmembrane region" description="Helical" evidence="6">
    <location>
        <begin position="95"/>
        <end position="114"/>
    </location>
</feature>
<evidence type="ECO:0000256" key="5">
    <source>
        <dbReference type="ARBA" id="ARBA00023136"/>
    </source>
</evidence>
<evidence type="ECO:0000256" key="4">
    <source>
        <dbReference type="ARBA" id="ARBA00022989"/>
    </source>
</evidence>
<organism evidence="8 9">
    <name type="scientific">Cylindrospermopsis curvispora GIHE-G1</name>
    <dbReference type="NCBI Taxonomy" id="2666332"/>
    <lineage>
        <taxon>Bacteria</taxon>
        <taxon>Bacillati</taxon>
        <taxon>Cyanobacteriota</taxon>
        <taxon>Cyanophyceae</taxon>
        <taxon>Nostocales</taxon>
        <taxon>Aphanizomenonaceae</taxon>
        <taxon>Cylindrospermopsis</taxon>
    </lineage>
</organism>
<dbReference type="InterPro" id="IPR000620">
    <property type="entry name" value="EamA_dom"/>
</dbReference>
<keyword evidence="5 6" id="KW-0472">Membrane</keyword>
<evidence type="ECO:0000313" key="8">
    <source>
        <dbReference type="EMBL" id="QNP28710.1"/>
    </source>
</evidence>
<evidence type="ECO:0000256" key="3">
    <source>
        <dbReference type="ARBA" id="ARBA00022692"/>
    </source>
</evidence>
<dbReference type="GO" id="GO:0016020">
    <property type="term" value="C:membrane"/>
    <property type="evidence" value="ECO:0007669"/>
    <property type="project" value="UniProtKB-SubCell"/>
</dbReference>
<dbReference type="RefSeq" id="WP_187705502.1">
    <property type="nucleotide sequence ID" value="NZ_CP060822.1"/>
</dbReference>
<feature type="domain" description="EamA" evidence="7">
    <location>
        <begin position="180"/>
        <end position="314"/>
    </location>
</feature>
<feature type="transmembrane region" description="Helical" evidence="6">
    <location>
        <begin position="20"/>
        <end position="43"/>
    </location>
</feature>
<dbReference type="Proteomes" id="UP000516013">
    <property type="component" value="Chromosome"/>
</dbReference>
<feature type="transmembrane region" description="Helical" evidence="6">
    <location>
        <begin position="181"/>
        <end position="198"/>
    </location>
</feature>
<evidence type="ECO:0000313" key="9">
    <source>
        <dbReference type="Proteomes" id="UP000516013"/>
    </source>
</evidence>
<feature type="transmembrane region" description="Helical" evidence="6">
    <location>
        <begin position="55"/>
        <end position="75"/>
    </location>
</feature>
<feature type="transmembrane region" description="Helical" evidence="6">
    <location>
        <begin position="242"/>
        <end position="264"/>
    </location>
</feature>
<dbReference type="PANTHER" id="PTHR32322:SF2">
    <property type="entry name" value="EAMA DOMAIN-CONTAINING PROTEIN"/>
    <property type="match status" value="1"/>
</dbReference>
<dbReference type="SUPFAM" id="SSF103481">
    <property type="entry name" value="Multidrug resistance efflux transporter EmrE"/>
    <property type="match status" value="2"/>
</dbReference>
<accession>A0A7H0EY44</accession>
<reference evidence="8 9" key="1">
    <citation type="submission" date="2020-08" db="EMBL/GenBank/DDBJ databases">
        <title>Complete genome sequence of Raphidiopsis curvispora isolated from drinking water reservoir in South Korea.</title>
        <authorList>
            <person name="Jeong J."/>
        </authorList>
    </citation>
    <scope>NUCLEOTIDE SEQUENCE [LARGE SCALE GENOMIC DNA]</scope>
    <source>
        <strain evidence="8 9">GIHE-G1</strain>
    </source>
</reference>
<feature type="transmembrane region" description="Helical" evidence="6">
    <location>
        <begin position="210"/>
        <end position="230"/>
    </location>
</feature>
<protein>
    <submittedName>
        <fullName evidence="8">DMT family transporter</fullName>
    </submittedName>
</protein>
<comment type="subcellular location">
    <subcellularLocation>
        <location evidence="1">Membrane</location>
        <topology evidence="1">Multi-pass membrane protein</topology>
    </subcellularLocation>
</comment>
<feature type="transmembrane region" description="Helical" evidence="6">
    <location>
        <begin position="270"/>
        <end position="290"/>
    </location>
</feature>
<evidence type="ECO:0000256" key="1">
    <source>
        <dbReference type="ARBA" id="ARBA00004141"/>
    </source>
</evidence>
<evidence type="ECO:0000256" key="6">
    <source>
        <dbReference type="SAM" id="Phobius"/>
    </source>
</evidence>
<evidence type="ECO:0000256" key="2">
    <source>
        <dbReference type="ARBA" id="ARBA00007362"/>
    </source>
</evidence>
<evidence type="ECO:0000259" key="7">
    <source>
        <dbReference type="Pfam" id="PF00892"/>
    </source>
</evidence>
<comment type="similarity">
    <text evidence="2">Belongs to the EamA transporter family.</text>
</comment>
<feature type="domain" description="EamA" evidence="7">
    <location>
        <begin position="25"/>
        <end position="168"/>
    </location>
</feature>
<feature type="transmembrane region" description="Helical" evidence="6">
    <location>
        <begin position="126"/>
        <end position="145"/>
    </location>
</feature>
<dbReference type="InterPro" id="IPR037185">
    <property type="entry name" value="EmrE-like"/>
</dbReference>
<dbReference type="InterPro" id="IPR050638">
    <property type="entry name" value="AA-Vitamin_Transporters"/>
</dbReference>
<dbReference type="Pfam" id="PF00892">
    <property type="entry name" value="EamA"/>
    <property type="match status" value="2"/>
</dbReference>
<name>A0A7H0EY44_9CYAN</name>
<sequence>MRNQLDKLNQLPVELSDKQFKFISVGLLVLGAVSMGFAPIFIRWSESEISAAATIFNRLWISSVFFGTWIGFSLIRQHNLSSKPSPTNNLYTLSAWGLFFLLGIIFAARQLFWAKSLTQTSVASSVAIIHAVVPLLTAIGGWIIFRHRVKLQFVVGMIISITGAIAISFQDFSVSTNELKGDFFSLISAILLPCYLLLMEKLLTQFATKTLVFLCCAIGAATTLPVLLMTGDNLFPVSWQGWFSVISLALICQVLGQGLIAYSLNSLSSSTVAMIMFVDPVISTISAWLILGEQISLIKSIACLIVLIGIYLTIVGQYEATIDSPLT</sequence>
<feature type="transmembrane region" description="Helical" evidence="6">
    <location>
        <begin position="151"/>
        <end position="169"/>
    </location>
</feature>
<feature type="transmembrane region" description="Helical" evidence="6">
    <location>
        <begin position="297"/>
        <end position="318"/>
    </location>
</feature>